<gene>
    <name evidence="3" type="ORF">SAMN05216267_1005209</name>
</gene>
<dbReference type="RefSeq" id="WP_075016437.1">
    <property type="nucleotide sequence ID" value="NZ_FODD01000005.1"/>
</dbReference>
<evidence type="ECO:0000313" key="4">
    <source>
        <dbReference type="Proteomes" id="UP000181951"/>
    </source>
</evidence>
<dbReference type="OrthoDB" id="4239873at2"/>
<evidence type="ECO:0000313" key="3">
    <source>
        <dbReference type="EMBL" id="SEN45812.1"/>
    </source>
</evidence>
<name>A0A1H8GP70_9ACTN</name>
<dbReference type="Proteomes" id="UP000181951">
    <property type="component" value="Unassembled WGS sequence"/>
</dbReference>
<keyword evidence="2" id="KW-0472">Membrane</keyword>
<feature type="compositionally biased region" description="Low complexity" evidence="1">
    <location>
        <begin position="85"/>
        <end position="104"/>
    </location>
</feature>
<dbReference type="EMBL" id="FODD01000005">
    <property type="protein sequence ID" value="SEN45812.1"/>
    <property type="molecule type" value="Genomic_DNA"/>
</dbReference>
<dbReference type="STRING" id="310780.SAMN05216267_1005209"/>
<reference evidence="3 4" key="1">
    <citation type="submission" date="2016-10" db="EMBL/GenBank/DDBJ databases">
        <authorList>
            <person name="de Groot N.N."/>
        </authorList>
    </citation>
    <scope>NUCLEOTIDE SEQUENCE [LARGE SCALE GENOMIC DNA]</scope>
    <source>
        <strain evidence="3 4">CGMCC 4.2026</strain>
    </source>
</reference>
<dbReference type="AlphaFoldDB" id="A0A1H8GP70"/>
<evidence type="ECO:0000256" key="1">
    <source>
        <dbReference type="SAM" id="MobiDB-lite"/>
    </source>
</evidence>
<evidence type="ECO:0000256" key="2">
    <source>
        <dbReference type="SAM" id="Phobius"/>
    </source>
</evidence>
<keyword evidence="2" id="KW-1133">Transmembrane helix</keyword>
<keyword evidence="2" id="KW-0812">Transmembrane</keyword>
<keyword evidence="4" id="KW-1185">Reference proteome</keyword>
<sequence length="266" mass="27271">MTDHDDLCPGPGPGTTAEAAEHELRVLLERAVPQLPAPAQRLESVRERVRRRRRRRAAGVSVTAVVAIAAAGLLLPGAGDRDGGRPQASASLAPPASGSASATSPPLPTVPPGYDLMPFDNLAGLRLVLPSDWVALSAVGSTRAYVSTQSLGLPQGGCEHQLDDFCTPLDRTLADDGVLVQFSLVSSKGLTGKLRGTADTTGVTAVSVQPVLTACRTVGGTEQLGTVILGAADSPVMVAATACMAHPRPAQEARVRAVLSTALVPS</sequence>
<feature type="region of interest" description="Disordered" evidence="1">
    <location>
        <begin position="79"/>
        <end position="109"/>
    </location>
</feature>
<protein>
    <submittedName>
        <fullName evidence="3">Uncharacterized protein</fullName>
    </submittedName>
</protein>
<accession>A0A1H8GP70</accession>
<feature type="transmembrane region" description="Helical" evidence="2">
    <location>
        <begin position="57"/>
        <end position="79"/>
    </location>
</feature>
<proteinExistence type="predicted"/>
<organism evidence="3 4">
    <name type="scientific">Actinacidiphila rubida</name>
    <dbReference type="NCBI Taxonomy" id="310780"/>
    <lineage>
        <taxon>Bacteria</taxon>
        <taxon>Bacillati</taxon>
        <taxon>Actinomycetota</taxon>
        <taxon>Actinomycetes</taxon>
        <taxon>Kitasatosporales</taxon>
        <taxon>Streptomycetaceae</taxon>
        <taxon>Actinacidiphila</taxon>
    </lineage>
</organism>